<dbReference type="Proteomes" id="UP001153555">
    <property type="component" value="Unassembled WGS sequence"/>
</dbReference>
<evidence type="ECO:0000256" key="1">
    <source>
        <dbReference type="SAM" id="Phobius"/>
    </source>
</evidence>
<comment type="caution">
    <text evidence="2">The sequence shown here is derived from an EMBL/GenBank/DDBJ whole genome shotgun (WGS) entry which is preliminary data.</text>
</comment>
<reference evidence="2" key="1">
    <citation type="submission" date="2019-12" db="EMBL/GenBank/DDBJ databases">
        <authorList>
            <person name="Scholes J."/>
        </authorList>
    </citation>
    <scope>NUCLEOTIDE SEQUENCE</scope>
</reference>
<dbReference type="PANTHER" id="PTHR34967">
    <property type="entry name" value="OS02G0257200 PROTEIN"/>
    <property type="match status" value="1"/>
</dbReference>
<feature type="transmembrane region" description="Helical" evidence="1">
    <location>
        <begin position="170"/>
        <end position="187"/>
    </location>
</feature>
<keyword evidence="1" id="KW-0472">Membrane</keyword>
<keyword evidence="3" id="KW-1185">Reference proteome</keyword>
<sequence length="308" mass="33956">MVKLASARESRMYGPRLARNRSEYMNAGVYVFATILLMGGFAAQFSSEPKSGLVLLLMGFLIVMAVNLHDLAAHLAGIDFRLPLVEFDIQLALVEFAVPLVYSLGALLFFLATLFILVQAGKKQEHFKLERVALSMLIAGPALWLLGSIHNSCQVYERAGGHVQVLQQSVLIPFLMSSLLFLVGSVLNSREQVGHGHHGLKLLGETWVWLGFFGSLILFIGALANVVKVFKMQQMDGLRLEKLRGGAQERLVQLREGRSPLIAEEDRIIKGKEEEIWRAPAVHVVGRSGEGGSREVPTPYRDVLVGQA</sequence>
<dbReference type="PANTHER" id="PTHR34967:SF1">
    <property type="entry name" value="OS02G0257200 PROTEIN"/>
    <property type="match status" value="1"/>
</dbReference>
<dbReference type="AlphaFoldDB" id="A0A9N7MSA9"/>
<name>A0A9N7MSA9_STRHE</name>
<keyword evidence="1" id="KW-0812">Transmembrane</keyword>
<proteinExistence type="predicted"/>
<protein>
    <submittedName>
        <fullName evidence="2">Uncharacterized protein</fullName>
    </submittedName>
</protein>
<accession>A0A9N7MSA9</accession>
<dbReference type="EMBL" id="CACSLK010011299">
    <property type="protein sequence ID" value="CAA0812976.1"/>
    <property type="molecule type" value="Genomic_DNA"/>
</dbReference>
<evidence type="ECO:0000313" key="3">
    <source>
        <dbReference type="Proteomes" id="UP001153555"/>
    </source>
</evidence>
<organism evidence="2 3">
    <name type="scientific">Striga hermonthica</name>
    <name type="common">Purple witchweed</name>
    <name type="synonym">Buchnera hermonthica</name>
    <dbReference type="NCBI Taxonomy" id="68872"/>
    <lineage>
        <taxon>Eukaryota</taxon>
        <taxon>Viridiplantae</taxon>
        <taxon>Streptophyta</taxon>
        <taxon>Embryophyta</taxon>
        <taxon>Tracheophyta</taxon>
        <taxon>Spermatophyta</taxon>
        <taxon>Magnoliopsida</taxon>
        <taxon>eudicotyledons</taxon>
        <taxon>Gunneridae</taxon>
        <taxon>Pentapetalae</taxon>
        <taxon>asterids</taxon>
        <taxon>lamiids</taxon>
        <taxon>Lamiales</taxon>
        <taxon>Orobanchaceae</taxon>
        <taxon>Buchnereae</taxon>
        <taxon>Striga</taxon>
    </lineage>
</organism>
<keyword evidence="1" id="KW-1133">Transmembrane helix</keyword>
<feature type="transmembrane region" description="Helical" evidence="1">
    <location>
        <begin position="207"/>
        <end position="230"/>
    </location>
</feature>
<feature type="transmembrane region" description="Helical" evidence="1">
    <location>
        <begin position="52"/>
        <end position="72"/>
    </location>
</feature>
<dbReference type="OrthoDB" id="1689175at2759"/>
<evidence type="ECO:0000313" key="2">
    <source>
        <dbReference type="EMBL" id="CAA0812976.1"/>
    </source>
</evidence>
<gene>
    <name evidence="2" type="ORF">SHERM_13535</name>
</gene>
<feature type="transmembrane region" description="Helical" evidence="1">
    <location>
        <begin position="93"/>
        <end position="120"/>
    </location>
</feature>
<feature type="transmembrane region" description="Helical" evidence="1">
    <location>
        <begin position="132"/>
        <end position="149"/>
    </location>
</feature>